<dbReference type="PROSITE" id="PS51257">
    <property type="entry name" value="PROKAR_LIPOPROTEIN"/>
    <property type="match status" value="1"/>
</dbReference>
<comment type="caution">
    <text evidence="3">The sequence shown here is derived from an EMBL/GenBank/DDBJ whole genome shotgun (WGS) entry which is preliminary data.</text>
</comment>
<accession>A0A5C6RJ26</accession>
<evidence type="ECO:0000256" key="2">
    <source>
        <dbReference type="SAM" id="SignalP"/>
    </source>
</evidence>
<feature type="chain" id="PRO_5022765621" evidence="2">
    <location>
        <begin position="21"/>
        <end position="219"/>
    </location>
</feature>
<feature type="signal peptide" evidence="2">
    <location>
        <begin position="1"/>
        <end position="20"/>
    </location>
</feature>
<dbReference type="AlphaFoldDB" id="A0A5C6RJ26"/>
<keyword evidence="2" id="KW-0732">Signal</keyword>
<keyword evidence="4" id="KW-1185">Reference proteome</keyword>
<sequence>MIKMLSVLFGTLMMTLLAFSCSPSSSQAQQQGAPPAAAKPSPADPDFQMVAGERAGAVFPRSTLASLRETYGAENVIEQTVYVGEGEEREGLALFPGTPNELEIGLLNGHPEFVRASKTEGQWSAAGIKPGMPLAALEALNGGPFMLFGFEWDYGGTVISWEGGNIPAGVMARLEHSSTGALPSELSGNKEILSHHPMLKEIAPTVQSVTVLFNLSPLQ</sequence>
<reference evidence="3 4" key="1">
    <citation type="submission" date="2019-08" db="EMBL/GenBank/DDBJ databases">
        <title>Genome of Phaeodactylibacter luteus.</title>
        <authorList>
            <person name="Bowman J.P."/>
        </authorList>
    </citation>
    <scope>NUCLEOTIDE SEQUENCE [LARGE SCALE GENOMIC DNA]</scope>
    <source>
        <strain evidence="3 4">KCTC 42180</strain>
    </source>
</reference>
<gene>
    <name evidence="3" type="ORF">FRY97_14180</name>
</gene>
<protein>
    <submittedName>
        <fullName evidence="3">Uncharacterized protein</fullName>
    </submittedName>
</protein>
<feature type="region of interest" description="Disordered" evidence="1">
    <location>
        <begin position="24"/>
        <end position="45"/>
    </location>
</feature>
<evidence type="ECO:0000313" key="3">
    <source>
        <dbReference type="EMBL" id="TXB62426.1"/>
    </source>
</evidence>
<proteinExistence type="predicted"/>
<dbReference type="RefSeq" id="WP_147168212.1">
    <property type="nucleotide sequence ID" value="NZ_VOOR01000030.1"/>
</dbReference>
<organism evidence="3 4">
    <name type="scientific">Phaeodactylibacter luteus</name>
    <dbReference type="NCBI Taxonomy" id="1564516"/>
    <lineage>
        <taxon>Bacteria</taxon>
        <taxon>Pseudomonadati</taxon>
        <taxon>Bacteroidota</taxon>
        <taxon>Saprospiria</taxon>
        <taxon>Saprospirales</taxon>
        <taxon>Haliscomenobacteraceae</taxon>
        <taxon>Phaeodactylibacter</taxon>
    </lineage>
</organism>
<dbReference type="Proteomes" id="UP000321580">
    <property type="component" value="Unassembled WGS sequence"/>
</dbReference>
<dbReference type="EMBL" id="VOOR01000030">
    <property type="protein sequence ID" value="TXB62426.1"/>
    <property type="molecule type" value="Genomic_DNA"/>
</dbReference>
<name>A0A5C6RJ26_9BACT</name>
<evidence type="ECO:0000313" key="4">
    <source>
        <dbReference type="Proteomes" id="UP000321580"/>
    </source>
</evidence>
<evidence type="ECO:0000256" key="1">
    <source>
        <dbReference type="SAM" id="MobiDB-lite"/>
    </source>
</evidence>
<dbReference type="OrthoDB" id="1144014at2"/>